<dbReference type="Pfam" id="PF09346">
    <property type="entry name" value="SMI1_KNR4"/>
    <property type="match status" value="1"/>
</dbReference>
<dbReference type="AlphaFoldDB" id="A0A1Z4BLT6"/>
<dbReference type="InterPro" id="IPR018958">
    <property type="entry name" value="Knr4/Smi1-like_dom"/>
</dbReference>
<dbReference type="KEGG" id="capn:CBG49_03415"/>
<dbReference type="Proteomes" id="UP000197007">
    <property type="component" value="Chromosome"/>
</dbReference>
<dbReference type="Gene3D" id="3.40.1580.10">
    <property type="entry name" value="SMI1/KNR4-like"/>
    <property type="match status" value="1"/>
</dbReference>
<reference evidence="3" key="1">
    <citation type="submission" date="2017-06" db="EMBL/GenBank/DDBJ databases">
        <title>Complete genome sequence of Capnocytophaga sp. KCOM 1579 (=ChDC OS43) isolated from a human refractory periapical abscess lesion.</title>
        <authorList>
            <person name="Kook J.-K."/>
            <person name="Park S.-N."/>
            <person name="Lim Y.K."/>
            <person name="Roh H."/>
        </authorList>
    </citation>
    <scope>NUCLEOTIDE SEQUENCE [LARGE SCALE GENOMIC DNA]</scope>
    <source>
        <strain evidence="3">ChDC OS43</strain>
    </source>
</reference>
<sequence>MKIEAINKGSEAKALAFQELLGFTLPDDYFNFLAQNDGATIDEAYFYVKDIEEYIMFDLFYDIKKCIKIYEEFSDDFPSKSLVIGRDPGGGMLLLVTTDVGDFSKGIYFYDHSHFFEASNSDCNTYFICDTFSEFITILEHTTLPQ</sequence>
<evidence type="ECO:0000313" key="2">
    <source>
        <dbReference type="EMBL" id="ASF42212.1"/>
    </source>
</evidence>
<proteinExistence type="predicted"/>
<feature type="domain" description="Knr4/Smi1-like" evidence="1">
    <location>
        <begin position="8"/>
        <end position="138"/>
    </location>
</feature>
<gene>
    <name evidence="2" type="ORF">CBG49_03415</name>
</gene>
<accession>A0A1Z4BLT6</accession>
<dbReference type="RefSeq" id="WP_088593382.1">
    <property type="nucleotide sequence ID" value="NZ_CP022022.1"/>
</dbReference>
<dbReference type="EMBL" id="CP022022">
    <property type="protein sequence ID" value="ASF42212.1"/>
    <property type="molecule type" value="Genomic_DNA"/>
</dbReference>
<evidence type="ECO:0000313" key="3">
    <source>
        <dbReference type="Proteomes" id="UP000197007"/>
    </source>
</evidence>
<keyword evidence="3" id="KW-1185">Reference proteome</keyword>
<protein>
    <submittedName>
        <fullName evidence="2">SMI1/KNR4 family protein</fullName>
    </submittedName>
</protein>
<organism evidence="2 3">
    <name type="scientific">Capnocytophaga endodontalis</name>
    <dbReference type="NCBI Taxonomy" id="2708117"/>
    <lineage>
        <taxon>Bacteria</taxon>
        <taxon>Pseudomonadati</taxon>
        <taxon>Bacteroidota</taxon>
        <taxon>Flavobacteriia</taxon>
        <taxon>Flavobacteriales</taxon>
        <taxon>Flavobacteriaceae</taxon>
        <taxon>Capnocytophaga</taxon>
    </lineage>
</organism>
<name>A0A1Z4BLT6_9FLAO</name>
<dbReference type="InterPro" id="IPR037883">
    <property type="entry name" value="Knr4/Smi1-like_sf"/>
</dbReference>
<dbReference type="SMART" id="SM00860">
    <property type="entry name" value="SMI1_KNR4"/>
    <property type="match status" value="1"/>
</dbReference>
<evidence type="ECO:0000259" key="1">
    <source>
        <dbReference type="SMART" id="SM00860"/>
    </source>
</evidence>
<dbReference type="SUPFAM" id="SSF160631">
    <property type="entry name" value="SMI1/KNR4-like"/>
    <property type="match status" value="1"/>
</dbReference>